<proteinExistence type="predicted"/>
<dbReference type="InterPro" id="IPR005303">
    <property type="entry name" value="MOCOS_middle"/>
</dbReference>
<keyword evidence="5" id="KW-1185">Reference proteome</keyword>
<reference evidence="5" key="3">
    <citation type="submission" date="2016-11" db="EMBL/GenBank/DDBJ databases">
        <authorList>
            <person name="Varghese N."/>
            <person name="Submissions S."/>
        </authorList>
    </citation>
    <scope>NUCLEOTIDE SEQUENCE [LARGE SCALE GENOMIC DNA]</scope>
    <source>
        <strain evidence="5">DX253</strain>
    </source>
</reference>
<dbReference type="Pfam" id="PF03473">
    <property type="entry name" value="MOSC"/>
    <property type="match status" value="1"/>
</dbReference>
<dbReference type="STRING" id="797209.GCA_000376445_00504"/>
<evidence type="ECO:0000259" key="1">
    <source>
        <dbReference type="PROSITE" id="PS51340"/>
    </source>
</evidence>
<dbReference type="Proteomes" id="UP000003751">
    <property type="component" value="Unassembled WGS sequence"/>
</dbReference>
<reference evidence="3" key="2">
    <citation type="submission" date="2016-11" db="EMBL/GenBank/DDBJ databases">
        <authorList>
            <person name="Jaros S."/>
            <person name="Januszkiewicz K."/>
            <person name="Wedrychowicz H."/>
        </authorList>
    </citation>
    <scope>NUCLEOTIDE SEQUENCE [LARGE SCALE GENOMIC DNA]</scope>
    <source>
        <strain evidence="3">DX253</strain>
    </source>
</reference>
<dbReference type="eggNOG" id="arCOG04766">
    <property type="taxonomic scope" value="Archaea"/>
</dbReference>
<dbReference type="GO" id="GO:0003824">
    <property type="term" value="F:catalytic activity"/>
    <property type="evidence" value="ECO:0007669"/>
    <property type="project" value="InterPro"/>
</dbReference>
<dbReference type="SUPFAM" id="SSF141673">
    <property type="entry name" value="MOSC N-terminal domain-like"/>
    <property type="match status" value="1"/>
</dbReference>
<dbReference type="Pfam" id="PF03476">
    <property type="entry name" value="MOSC_N"/>
    <property type="match status" value="1"/>
</dbReference>
<gene>
    <name evidence="3" type="ORF">SAMN05444342_0435</name>
    <name evidence="2" type="ORF">ZOD2009_08988</name>
</gene>
<dbReference type="GO" id="GO:0030151">
    <property type="term" value="F:molybdenum ion binding"/>
    <property type="evidence" value="ECO:0007669"/>
    <property type="project" value="InterPro"/>
</dbReference>
<evidence type="ECO:0000313" key="5">
    <source>
        <dbReference type="Proteomes" id="UP000184203"/>
    </source>
</evidence>
<organism evidence="2 4">
    <name type="scientific">Haladaptatus paucihalophilus DX253</name>
    <dbReference type="NCBI Taxonomy" id="797209"/>
    <lineage>
        <taxon>Archaea</taxon>
        <taxon>Methanobacteriati</taxon>
        <taxon>Methanobacteriota</taxon>
        <taxon>Stenosarchaea group</taxon>
        <taxon>Halobacteria</taxon>
        <taxon>Halobacteriales</taxon>
        <taxon>Haladaptataceae</taxon>
        <taxon>Haladaptatus</taxon>
    </lineage>
</organism>
<dbReference type="PATRIC" id="fig|797209.4.peg.1794"/>
<dbReference type="EMBL" id="AEMG01000007">
    <property type="protein sequence ID" value="EFW92431.1"/>
    <property type="molecule type" value="Genomic_DNA"/>
</dbReference>
<evidence type="ECO:0000313" key="2">
    <source>
        <dbReference type="EMBL" id="EFW92431.1"/>
    </source>
</evidence>
<dbReference type="GO" id="GO:0030170">
    <property type="term" value="F:pyridoxal phosphate binding"/>
    <property type="evidence" value="ECO:0007669"/>
    <property type="project" value="InterPro"/>
</dbReference>
<reference evidence="2 4" key="1">
    <citation type="journal article" date="2014" name="ISME J.">
        <title>Trehalose/2-sulfotrehalose biosynthesis and glycine-betaine uptake are widely spread mechanisms for osmoadaptation in the Halobacteriales.</title>
        <authorList>
            <person name="Youssef N.H."/>
            <person name="Savage-Ashlock K.N."/>
            <person name="McCully A.L."/>
            <person name="Luedtke B."/>
            <person name="Shaw E.I."/>
            <person name="Hoff W.D."/>
            <person name="Elshahed M.S."/>
        </authorList>
    </citation>
    <scope>NUCLEOTIDE SEQUENCE [LARGE SCALE GENOMIC DNA]</scope>
    <source>
        <strain evidence="2 4">DX253</strain>
    </source>
</reference>
<evidence type="ECO:0000313" key="4">
    <source>
        <dbReference type="Proteomes" id="UP000003751"/>
    </source>
</evidence>
<protein>
    <submittedName>
        <fullName evidence="2">MOSC domain containing protein</fullName>
    </submittedName>
</protein>
<dbReference type="Proteomes" id="UP000184203">
    <property type="component" value="Unassembled WGS sequence"/>
</dbReference>
<sequence>MKLGRIRVYPIKGLDGIEVDATDIVPGGTVASDREFALFDAAGNAVNGKQTDMFQRLSTDFDRASGELTIETPDGETRLFDLPEQRERAERWFSELFEMDLTLRRDTENGFVDRRKRGPSVISTASLRAIASWFDGMTVESARRRLRANVEIEGVPPFWEDRFIGDGSPAFEVGGVRFEGVEACNRCVIPQRDPDTGEALPEFRTRFIRKRRETLPDWVDESALDHHYAAMLIAQIPESDRHQTLRVGDAVEVVE</sequence>
<dbReference type="InterPro" id="IPR011037">
    <property type="entry name" value="Pyrv_Knase-like_insert_dom_sf"/>
</dbReference>
<evidence type="ECO:0000313" key="3">
    <source>
        <dbReference type="EMBL" id="SHK05952.1"/>
    </source>
</evidence>
<dbReference type="SUPFAM" id="SSF50800">
    <property type="entry name" value="PK beta-barrel domain-like"/>
    <property type="match status" value="1"/>
</dbReference>
<name>E7QSM2_HALPU</name>
<dbReference type="PROSITE" id="PS51340">
    <property type="entry name" value="MOSC"/>
    <property type="match status" value="1"/>
</dbReference>
<dbReference type="InterPro" id="IPR005302">
    <property type="entry name" value="MoCF_Sase_C"/>
</dbReference>
<dbReference type="OrthoDB" id="211216at2157"/>
<feature type="domain" description="MOSC" evidence="1">
    <location>
        <begin position="85"/>
        <end position="254"/>
    </location>
</feature>
<accession>E7QSM2</accession>
<dbReference type="EMBL" id="FRAN01000001">
    <property type="protein sequence ID" value="SHK05952.1"/>
    <property type="molecule type" value="Genomic_DNA"/>
</dbReference>
<dbReference type="RefSeq" id="WP_007979019.1">
    <property type="nucleotide sequence ID" value="NZ_AEMG01000007.1"/>
</dbReference>
<dbReference type="AlphaFoldDB" id="E7QSM2"/>